<evidence type="ECO:0000313" key="1">
    <source>
        <dbReference type="EMBL" id="MBC9176133.1"/>
    </source>
</evidence>
<evidence type="ECO:0000313" key="2">
    <source>
        <dbReference type="Proteomes" id="UP000603940"/>
    </source>
</evidence>
<dbReference type="InterPro" id="IPR009444">
    <property type="entry name" value="Conjugal_tfr_TraD_a-type"/>
</dbReference>
<comment type="caution">
    <text evidence="1">The sequence shown here is derived from an EMBL/GenBank/DDBJ whole genome shotgun (WGS) entry which is preliminary data.</text>
</comment>
<dbReference type="EMBL" id="JACTUZ010000008">
    <property type="protein sequence ID" value="MBC9176133.1"/>
    <property type="molecule type" value="Genomic_DNA"/>
</dbReference>
<protein>
    <submittedName>
        <fullName evidence="1">Conjugal transfer protein TraD</fullName>
    </submittedName>
</protein>
<gene>
    <name evidence="1" type="ORF">IBL25_04120</name>
</gene>
<sequence length="111" mass="12302">MRRTRRARLRSSQVIARVEAARARGDARDWAVERRARTRHLIELGGLVHKAGLVELLEDDRATLLGLLLAAVGQLRGGGDEPPEVLRARWRHTGLRAFQAEREAAEGAAPP</sequence>
<reference evidence="1 2" key="1">
    <citation type="journal article" date="2009" name="Int. J. Syst. Evol. Microbiol.">
        <title>Transfer of Teichococcus ludipueritiae and Muricoccus roseus to the genus Roseomonas, as Roseomonas ludipueritiae comb. nov. and Roseomonas rosea comb. nov., respectively, and emended description of the genus Roseomonas.</title>
        <authorList>
            <person name="Sanchez-Porro C."/>
            <person name="Gallego V."/>
            <person name="Busse H.J."/>
            <person name="Kampfer P."/>
            <person name="Ventosa A."/>
        </authorList>
    </citation>
    <scope>NUCLEOTIDE SEQUENCE [LARGE SCALE GENOMIC DNA]</scope>
    <source>
        <strain evidence="1 2">DSM 14915</strain>
    </source>
</reference>
<proteinExistence type="predicted"/>
<dbReference type="Pfam" id="PF06412">
    <property type="entry name" value="TraD"/>
    <property type="match status" value="1"/>
</dbReference>
<organism evidence="1 2">
    <name type="scientific">Pseudoroseomonas ludipueritiae</name>
    <dbReference type="NCBI Taxonomy" id="198093"/>
    <lineage>
        <taxon>Bacteria</taxon>
        <taxon>Pseudomonadati</taxon>
        <taxon>Pseudomonadota</taxon>
        <taxon>Alphaproteobacteria</taxon>
        <taxon>Acetobacterales</taxon>
        <taxon>Acetobacteraceae</taxon>
        <taxon>Pseudoroseomonas</taxon>
    </lineage>
</organism>
<name>A0ABR7R327_9PROT</name>
<keyword evidence="2" id="KW-1185">Reference proteome</keyword>
<dbReference type="Proteomes" id="UP000603940">
    <property type="component" value="Unassembled WGS sequence"/>
</dbReference>
<accession>A0ABR7R327</accession>